<dbReference type="Proteomes" id="UP001055286">
    <property type="component" value="Unassembled WGS sequence"/>
</dbReference>
<organism evidence="2 3">
    <name type="scientific">Methylobacterium frigidaeris</name>
    <dbReference type="NCBI Taxonomy" id="2038277"/>
    <lineage>
        <taxon>Bacteria</taxon>
        <taxon>Pseudomonadati</taxon>
        <taxon>Pseudomonadota</taxon>
        <taxon>Alphaproteobacteria</taxon>
        <taxon>Hyphomicrobiales</taxon>
        <taxon>Methylobacteriaceae</taxon>
        <taxon>Methylobacterium</taxon>
    </lineage>
</organism>
<feature type="compositionally biased region" description="Basic residues" evidence="1">
    <location>
        <begin position="196"/>
        <end position="211"/>
    </location>
</feature>
<protein>
    <submittedName>
        <fullName evidence="2">Uncharacterized protein</fullName>
    </submittedName>
</protein>
<reference evidence="2" key="2">
    <citation type="submission" date="2021-08" db="EMBL/GenBank/DDBJ databases">
        <authorList>
            <person name="Tani A."/>
            <person name="Ola A."/>
            <person name="Ogura Y."/>
            <person name="Katsura K."/>
            <person name="Hayashi T."/>
        </authorList>
    </citation>
    <scope>NUCLEOTIDE SEQUENCE</scope>
    <source>
        <strain evidence="2">JCM 32048</strain>
    </source>
</reference>
<feature type="compositionally biased region" description="Basic residues" evidence="1">
    <location>
        <begin position="148"/>
        <end position="172"/>
    </location>
</feature>
<dbReference type="EMBL" id="BPQJ01000012">
    <property type="protein sequence ID" value="GJD62766.1"/>
    <property type="molecule type" value="Genomic_DNA"/>
</dbReference>
<sequence length="229" mass="25472">MDAPDLARRRPHAAQCPHRPPLPRTECPGAVVRSAGARLPRRTLVLFYKELPRSVRTGIGDIDTTDSAPFVVRAACIFNAAQVDTAPPAADAPSSMSSSTAPAGPRRLRRCHRRPHQRRRRPRLHRPSHRHDPASALRRVPRTCGLRGHARPPPHQPVRRRLRAGRPRRRVHAPPGPRGLRRILGAAPAGGPARIQSRRHPSLAGGRRPRRPAAGPGMSRAYRERELRR</sequence>
<feature type="compositionally biased region" description="Basic residues" evidence="1">
    <location>
        <begin position="106"/>
        <end position="129"/>
    </location>
</feature>
<feature type="compositionally biased region" description="Low complexity" evidence="1">
    <location>
        <begin position="86"/>
        <end position="105"/>
    </location>
</feature>
<reference evidence="2" key="1">
    <citation type="journal article" date="2016" name="Front. Microbiol.">
        <title>Genome Sequence of the Piezophilic, Mesophilic Sulfate-Reducing Bacterium Desulfovibrio indicus J2T.</title>
        <authorList>
            <person name="Cao J."/>
            <person name="Maignien L."/>
            <person name="Shao Z."/>
            <person name="Alain K."/>
            <person name="Jebbar M."/>
        </authorList>
    </citation>
    <scope>NUCLEOTIDE SEQUENCE</scope>
    <source>
        <strain evidence="2">JCM 32048</strain>
    </source>
</reference>
<evidence type="ECO:0000313" key="2">
    <source>
        <dbReference type="EMBL" id="GJD62766.1"/>
    </source>
</evidence>
<feature type="region of interest" description="Disordered" evidence="1">
    <location>
        <begin position="1"/>
        <end position="27"/>
    </location>
</feature>
<gene>
    <name evidence="2" type="ORF">MPEAHAMD_2924</name>
</gene>
<evidence type="ECO:0000313" key="3">
    <source>
        <dbReference type="Proteomes" id="UP001055286"/>
    </source>
</evidence>
<accession>A0AA37HC29</accession>
<feature type="region of interest" description="Disordered" evidence="1">
    <location>
        <begin position="86"/>
        <end position="229"/>
    </location>
</feature>
<name>A0AA37HC29_9HYPH</name>
<evidence type="ECO:0000256" key="1">
    <source>
        <dbReference type="SAM" id="MobiDB-lite"/>
    </source>
</evidence>
<keyword evidence="3" id="KW-1185">Reference proteome</keyword>
<comment type="caution">
    <text evidence="2">The sequence shown here is derived from an EMBL/GenBank/DDBJ whole genome shotgun (WGS) entry which is preliminary data.</text>
</comment>
<proteinExistence type="predicted"/>
<dbReference type="AlphaFoldDB" id="A0AA37HC29"/>